<dbReference type="InterPro" id="IPR036866">
    <property type="entry name" value="RibonucZ/Hydroxyglut_hydro"/>
</dbReference>
<dbReference type="Pfam" id="PF00753">
    <property type="entry name" value="Lactamase_B"/>
    <property type="match status" value="1"/>
</dbReference>
<organism evidence="8">
    <name type="scientific">Anaerococcus vaginalis</name>
    <dbReference type="NCBI Taxonomy" id="33037"/>
    <lineage>
        <taxon>Bacteria</taxon>
        <taxon>Bacillati</taxon>
        <taxon>Bacillota</taxon>
        <taxon>Tissierellia</taxon>
        <taxon>Tissierellales</taxon>
        <taxon>Peptoniphilaceae</taxon>
        <taxon>Anaerococcus</taxon>
    </lineage>
</organism>
<dbReference type="InterPro" id="IPR001279">
    <property type="entry name" value="Metallo-B-lactamas"/>
</dbReference>
<accession>A0A6N2QYT0</accession>
<dbReference type="AlphaFoldDB" id="A0A6N2QYT0"/>
<name>A0A6N2QYT0_9FIRM</name>
<feature type="transmembrane region" description="Helical" evidence="6">
    <location>
        <begin position="440"/>
        <end position="457"/>
    </location>
</feature>
<keyword evidence="5 6" id="KW-0472">Membrane</keyword>
<protein>
    <submittedName>
        <fullName evidence="8">ComEC family competence protein</fullName>
    </submittedName>
</protein>
<evidence type="ECO:0000256" key="2">
    <source>
        <dbReference type="ARBA" id="ARBA00022475"/>
    </source>
</evidence>
<dbReference type="PANTHER" id="PTHR30619">
    <property type="entry name" value="DNA INTERNALIZATION/COMPETENCE PROTEIN COMEC/REC2"/>
    <property type="match status" value="1"/>
</dbReference>
<evidence type="ECO:0000259" key="7">
    <source>
        <dbReference type="SMART" id="SM00849"/>
    </source>
</evidence>
<dbReference type="InterPro" id="IPR004477">
    <property type="entry name" value="ComEC_N"/>
</dbReference>
<keyword evidence="3 6" id="KW-0812">Transmembrane</keyword>
<feature type="transmembrane region" description="Helical" evidence="6">
    <location>
        <begin position="219"/>
        <end position="242"/>
    </location>
</feature>
<dbReference type="EMBL" id="CACRSW010000001">
    <property type="protein sequence ID" value="VYS73626.1"/>
    <property type="molecule type" value="Genomic_DNA"/>
</dbReference>
<evidence type="ECO:0000256" key="4">
    <source>
        <dbReference type="ARBA" id="ARBA00022989"/>
    </source>
</evidence>
<sequence length="726" mass="83716">MRKNLFFLLISLISGIGIFTYFEAYNFLFVIIGLSVCGIFLFVKKSSLSFLFFGFSLGIFLASFNFHSYKLEKYDNLDLNLTVVEKIENDDSYTYYVKAKNMDKKIYEKSTFISDKNFEIGDRLRANCNISMPSTNTNPYLFSYRKYLLSKKIKSKLDIKSFEKLGESSSVFLKIKKNFYQYINKVFEKNLSKDSFSFVKAVILSDKFEYRQGLSKLGLAHILAVSGLHIDLLMALLIFLLIKANISYKYAYPISLGISLFYAYLISFPFSVLRVLFIYSLSYLAFLLKKGKDTGKNLIVAMLLILFANPFAILNSGFILSFLAGFAIYEIYPKLVRGKNFSYLKKYIIFILCLQITLAFHVIYYYGYFNLLNFFANFLVVPIFSISMYIIFGIIILYPIFGGLLAGFFFILDFLIKSIIDIANFLSNFTIFGLDFPKESILISFYYLILLYILVKFKNKKLRAKNFLAISIIIVIFSIVKDNNKPISYQMLDIGQGDFFILEDKGDFYLFDCGEVSYKNYSSTEKIAIAFLKAKGVKKIKAVFISHEDKDHSGALEKLKNEFEIGPVISNIYNKNLGKKYKFLEMKEGNIYKGKNFSVECLENFSGDENSNSMPLLIRINNFKILTMGDLPMEYEQKVARDIDILKVSHHGSRFSTSKDFVNKTSPQVALISAGRKNTYGHPSKEVLDNLKNVKIYNTQKDGYCKIEFYKNSYKVKKYVKGGFFR</sequence>
<keyword evidence="4 6" id="KW-1133">Transmembrane helix</keyword>
<dbReference type="Pfam" id="PF03772">
    <property type="entry name" value="Competence"/>
    <property type="match status" value="1"/>
</dbReference>
<feature type="domain" description="Metallo-beta-lactamase" evidence="7">
    <location>
        <begin position="496"/>
        <end position="676"/>
    </location>
</feature>
<keyword evidence="2" id="KW-1003">Cell membrane</keyword>
<dbReference type="PANTHER" id="PTHR30619:SF1">
    <property type="entry name" value="RECOMBINATION PROTEIN 2"/>
    <property type="match status" value="1"/>
</dbReference>
<evidence type="ECO:0000256" key="5">
    <source>
        <dbReference type="ARBA" id="ARBA00023136"/>
    </source>
</evidence>
<dbReference type="InterPro" id="IPR025405">
    <property type="entry name" value="DUF4131"/>
</dbReference>
<dbReference type="InterPro" id="IPR004797">
    <property type="entry name" value="Competence_ComEC/Rec2"/>
</dbReference>
<gene>
    <name evidence="8" type="ORF">AVLFYP127_00097</name>
</gene>
<feature type="transmembrane region" description="Helical" evidence="6">
    <location>
        <begin position="404"/>
        <end position="420"/>
    </location>
</feature>
<feature type="transmembrane region" description="Helical" evidence="6">
    <location>
        <begin position="50"/>
        <end position="69"/>
    </location>
</feature>
<evidence type="ECO:0000256" key="3">
    <source>
        <dbReference type="ARBA" id="ARBA00022692"/>
    </source>
</evidence>
<dbReference type="NCBIfam" id="TIGR00360">
    <property type="entry name" value="ComEC_N-term"/>
    <property type="match status" value="1"/>
</dbReference>
<dbReference type="SMART" id="SM00849">
    <property type="entry name" value="Lactamase_B"/>
    <property type="match status" value="1"/>
</dbReference>
<evidence type="ECO:0000256" key="6">
    <source>
        <dbReference type="SAM" id="Phobius"/>
    </source>
</evidence>
<feature type="transmembrane region" description="Helical" evidence="6">
    <location>
        <begin position="27"/>
        <end position="43"/>
    </location>
</feature>
<feature type="transmembrane region" description="Helical" evidence="6">
    <location>
        <begin position="299"/>
        <end position="326"/>
    </location>
</feature>
<feature type="transmembrane region" description="Helical" evidence="6">
    <location>
        <begin position="374"/>
        <end position="397"/>
    </location>
</feature>
<comment type="subcellular location">
    <subcellularLocation>
        <location evidence="1">Cell membrane</location>
        <topology evidence="1">Multi-pass membrane protein</topology>
    </subcellularLocation>
</comment>
<evidence type="ECO:0000256" key="1">
    <source>
        <dbReference type="ARBA" id="ARBA00004651"/>
    </source>
</evidence>
<evidence type="ECO:0000313" key="8">
    <source>
        <dbReference type="EMBL" id="VYS73626.1"/>
    </source>
</evidence>
<dbReference type="SUPFAM" id="SSF56281">
    <property type="entry name" value="Metallo-hydrolase/oxidoreductase"/>
    <property type="match status" value="1"/>
</dbReference>
<dbReference type="RefSeq" id="WP_156328351.1">
    <property type="nucleotide sequence ID" value="NZ_CACRSW010000001.1"/>
</dbReference>
<dbReference type="Pfam" id="PF13567">
    <property type="entry name" value="DUF4131"/>
    <property type="match status" value="1"/>
</dbReference>
<dbReference type="InterPro" id="IPR052159">
    <property type="entry name" value="Competence_DNA_uptake"/>
</dbReference>
<feature type="transmembrane region" description="Helical" evidence="6">
    <location>
        <begin position="254"/>
        <end position="279"/>
    </location>
</feature>
<feature type="transmembrane region" description="Helical" evidence="6">
    <location>
        <begin position="464"/>
        <end position="480"/>
    </location>
</feature>
<dbReference type="Gene3D" id="3.60.15.10">
    <property type="entry name" value="Ribonuclease Z/Hydroxyacylglutathione hydrolase-like"/>
    <property type="match status" value="1"/>
</dbReference>
<proteinExistence type="predicted"/>
<feature type="transmembrane region" description="Helical" evidence="6">
    <location>
        <begin position="347"/>
        <end position="368"/>
    </location>
</feature>
<reference evidence="8" key="1">
    <citation type="submission" date="2019-11" db="EMBL/GenBank/DDBJ databases">
        <authorList>
            <person name="Feng L."/>
        </authorList>
    </citation>
    <scope>NUCLEOTIDE SEQUENCE</scope>
    <source>
        <strain evidence="8">AvaginalisLFYP127</strain>
    </source>
</reference>
<dbReference type="GO" id="GO:0005886">
    <property type="term" value="C:plasma membrane"/>
    <property type="evidence" value="ECO:0007669"/>
    <property type="project" value="UniProtKB-SubCell"/>
</dbReference>
<dbReference type="NCBIfam" id="TIGR00361">
    <property type="entry name" value="ComEC_Rec2"/>
    <property type="match status" value="1"/>
</dbReference>
<dbReference type="GO" id="GO:0030420">
    <property type="term" value="P:establishment of competence for transformation"/>
    <property type="evidence" value="ECO:0007669"/>
    <property type="project" value="InterPro"/>
</dbReference>